<dbReference type="EMBL" id="JANPWB010000002">
    <property type="protein sequence ID" value="KAJ1208308.1"/>
    <property type="molecule type" value="Genomic_DNA"/>
</dbReference>
<keyword evidence="2" id="KW-1185">Reference proteome</keyword>
<gene>
    <name evidence="1" type="ORF">NDU88_003694</name>
</gene>
<protein>
    <submittedName>
        <fullName evidence="1">Uncharacterized protein</fullName>
    </submittedName>
</protein>
<dbReference type="Proteomes" id="UP001066276">
    <property type="component" value="Chromosome 1_2"/>
</dbReference>
<name>A0AAV7W2W5_PLEWA</name>
<comment type="caution">
    <text evidence="1">The sequence shown here is derived from an EMBL/GenBank/DDBJ whole genome shotgun (WGS) entry which is preliminary data.</text>
</comment>
<dbReference type="AlphaFoldDB" id="A0AAV7W2W5"/>
<reference evidence="1" key="1">
    <citation type="journal article" date="2022" name="bioRxiv">
        <title>Sequencing and chromosome-scale assembly of the giantPleurodeles waltlgenome.</title>
        <authorList>
            <person name="Brown T."/>
            <person name="Elewa A."/>
            <person name="Iarovenko S."/>
            <person name="Subramanian E."/>
            <person name="Araus A.J."/>
            <person name="Petzold A."/>
            <person name="Susuki M."/>
            <person name="Suzuki K.-i.T."/>
            <person name="Hayashi T."/>
            <person name="Toyoda A."/>
            <person name="Oliveira C."/>
            <person name="Osipova E."/>
            <person name="Leigh N.D."/>
            <person name="Simon A."/>
            <person name="Yun M.H."/>
        </authorList>
    </citation>
    <scope>NUCLEOTIDE SEQUENCE</scope>
    <source>
        <strain evidence="1">20211129_DDA</strain>
        <tissue evidence="1">Liver</tissue>
    </source>
</reference>
<sequence>MQRCGRCNGDWEHRSRSWSELKVPKHPIPVAEPPGVEEIGSGTCRSQIEARWKAGSLPPSFPCRVPE</sequence>
<accession>A0AAV7W2W5</accession>
<evidence type="ECO:0000313" key="1">
    <source>
        <dbReference type="EMBL" id="KAJ1208308.1"/>
    </source>
</evidence>
<organism evidence="1 2">
    <name type="scientific">Pleurodeles waltl</name>
    <name type="common">Iberian ribbed newt</name>
    <dbReference type="NCBI Taxonomy" id="8319"/>
    <lineage>
        <taxon>Eukaryota</taxon>
        <taxon>Metazoa</taxon>
        <taxon>Chordata</taxon>
        <taxon>Craniata</taxon>
        <taxon>Vertebrata</taxon>
        <taxon>Euteleostomi</taxon>
        <taxon>Amphibia</taxon>
        <taxon>Batrachia</taxon>
        <taxon>Caudata</taxon>
        <taxon>Salamandroidea</taxon>
        <taxon>Salamandridae</taxon>
        <taxon>Pleurodelinae</taxon>
        <taxon>Pleurodeles</taxon>
    </lineage>
</organism>
<proteinExistence type="predicted"/>
<evidence type="ECO:0000313" key="2">
    <source>
        <dbReference type="Proteomes" id="UP001066276"/>
    </source>
</evidence>